<evidence type="ECO:0000313" key="2">
    <source>
        <dbReference type="EMBL" id="WEW55205.1"/>
    </source>
</evidence>
<sequence length="347" mass="38276">MEKEKSAPTSTQKVDNMSAEPERAPAPPPAEQLKTTAPVARQDEDESDWEELDDVLDHFSASPKRGPSSAPPKQDQPTTQQQQQEMPNLVQLPEPDEEALIRQLEAGMAELLGGGGGAGGHEAGTETGEDGDDWNALAQELAKNGMQPADLMKLMMGEDITAADTEAGKDKSGKPEEGFQETIRKTMERMQESGDKATAAVNDSAEEDVLVQMLKAMEAAGMGGDGQDDDENIEKMLMGMMENLSNKEILYEPVKELDEKFGPWLKENKGKLAKEEYERYEKQAGLMADVRKKFDEPGYTDDNPEHRAYIWEKMQEMQSTGSPPKELVSEPFPDDMLRGDGPQCPQQ</sequence>
<proteinExistence type="predicted"/>
<organism evidence="2 3">
    <name type="scientific">Emydomyces testavorans</name>
    <dbReference type="NCBI Taxonomy" id="2070801"/>
    <lineage>
        <taxon>Eukaryota</taxon>
        <taxon>Fungi</taxon>
        <taxon>Dikarya</taxon>
        <taxon>Ascomycota</taxon>
        <taxon>Pezizomycotina</taxon>
        <taxon>Eurotiomycetes</taxon>
        <taxon>Eurotiomycetidae</taxon>
        <taxon>Onygenales</taxon>
        <taxon>Nannizziopsiaceae</taxon>
        <taxon>Emydomyces</taxon>
    </lineage>
</organism>
<keyword evidence="3" id="KW-1185">Reference proteome</keyword>
<feature type="compositionally biased region" description="Low complexity" evidence="1">
    <location>
        <begin position="71"/>
        <end position="84"/>
    </location>
</feature>
<dbReference type="PANTHER" id="PTHR12774">
    <property type="entry name" value="PEROXISOMAL BIOGENESIS FACTOR 19"/>
    <property type="match status" value="1"/>
</dbReference>
<dbReference type="PANTHER" id="PTHR12774:SF2">
    <property type="entry name" value="PEROXISOMAL BIOGENESIS FACTOR 19"/>
    <property type="match status" value="1"/>
</dbReference>
<accession>A0AAF0DBV9</accession>
<dbReference type="Proteomes" id="UP001219355">
    <property type="component" value="Chromosome 1"/>
</dbReference>
<keyword evidence="2" id="KW-0675">Receptor</keyword>
<dbReference type="InterPro" id="IPR006708">
    <property type="entry name" value="Pex19"/>
</dbReference>
<feature type="region of interest" description="Disordered" evidence="1">
    <location>
        <begin position="111"/>
        <end position="132"/>
    </location>
</feature>
<feature type="region of interest" description="Disordered" evidence="1">
    <location>
        <begin position="314"/>
        <end position="347"/>
    </location>
</feature>
<feature type="compositionally biased region" description="Gly residues" evidence="1">
    <location>
        <begin position="112"/>
        <end position="122"/>
    </location>
</feature>
<dbReference type="EMBL" id="CP120627">
    <property type="protein sequence ID" value="WEW55205.1"/>
    <property type="molecule type" value="Genomic_DNA"/>
</dbReference>
<evidence type="ECO:0000256" key="1">
    <source>
        <dbReference type="SAM" id="MobiDB-lite"/>
    </source>
</evidence>
<evidence type="ECO:0000313" key="3">
    <source>
        <dbReference type="Proteomes" id="UP001219355"/>
    </source>
</evidence>
<feature type="compositionally biased region" description="Acidic residues" evidence="1">
    <location>
        <begin position="43"/>
        <end position="54"/>
    </location>
</feature>
<dbReference type="GO" id="GO:0045046">
    <property type="term" value="P:protein import into peroxisome membrane"/>
    <property type="evidence" value="ECO:0007669"/>
    <property type="project" value="TreeGrafter"/>
</dbReference>
<dbReference type="GO" id="GO:0005778">
    <property type="term" value="C:peroxisomal membrane"/>
    <property type="evidence" value="ECO:0007669"/>
    <property type="project" value="TreeGrafter"/>
</dbReference>
<reference evidence="2" key="1">
    <citation type="submission" date="2023-03" db="EMBL/GenBank/DDBJ databases">
        <title>Emydomyces testavorans Genome Sequence.</title>
        <authorList>
            <person name="Hoyer L."/>
        </authorList>
    </citation>
    <scope>NUCLEOTIDE SEQUENCE</scope>
    <source>
        <strain evidence="2">16-2883</strain>
    </source>
</reference>
<dbReference type="AlphaFoldDB" id="A0AAF0DBV9"/>
<dbReference type="Pfam" id="PF04614">
    <property type="entry name" value="Pex19"/>
    <property type="match status" value="1"/>
</dbReference>
<dbReference type="GO" id="GO:0033328">
    <property type="term" value="F:peroxisome membrane targeting sequence binding"/>
    <property type="evidence" value="ECO:0007669"/>
    <property type="project" value="TreeGrafter"/>
</dbReference>
<protein>
    <submittedName>
        <fullName evidence="2">Peroxisome chaperone and import receptor</fullName>
    </submittedName>
</protein>
<gene>
    <name evidence="2" type="primary">PEX19</name>
    <name evidence="2" type="ORF">PRK78_000634</name>
</gene>
<dbReference type="InterPro" id="IPR038322">
    <property type="entry name" value="Pex19_C_sf"/>
</dbReference>
<name>A0AAF0DBV9_9EURO</name>
<dbReference type="Gene3D" id="1.20.120.900">
    <property type="entry name" value="Pex19, mPTS binding domain"/>
    <property type="match status" value="1"/>
</dbReference>
<feature type="region of interest" description="Disordered" evidence="1">
    <location>
        <begin position="1"/>
        <end position="96"/>
    </location>
</feature>